<accession>A0A4R0R9U3</accession>
<dbReference type="PANTHER" id="PTHR22601">
    <property type="entry name" value="ISP4 LIKE PROTEIN"/>
    <property type="match status" value="1"/>
</dbReference>
<evidence type="ECO:0000256" key="7">
    <source>
        <dbReference type="ARBA" id="ARBA00022989"/>
    </source>
</evidence>
<keyword evidence="12" id="KW-1185">Reference proteome</keyword>
<name>A0A4R0R9U3_9APHY</name>
<dbReference type="Pfam" id="PF03169">
    <property type="entry name" value="OPT"/>
    <property type="match status" value="1"/>
</dbReference>
<gene>
    <name evidence="11" type="ORF">EIP91_007540</name>
</gene>
<dbReference type="AlphaFoldDB" id="A0A4R0R9U3"/>
<keyword evidence="5" id="KW-0571">Peptide transport</keyword>
<dbReference type="OrthoDB" id="9986677at2759"/>
<keyword evidence="7 10" id="KW-1133">Transmembrane helix</keyword>
<evidence type="ECO:0000313" key="12">
    <source>
        <dbReference type="Proteomes" id="UP000292702"/>
    </source>
</evidence>
<feature type="transmembrane region" description="Helical" evidence="10">
    <location>
        <begin position="663"/>
        <end position="684"/>
    </location>
</feature>
<evidence type="ECO:0000256" key="10">
    <source>
        <dbReference type="SAM" id="Phobius"/>
    </source>
</evidence>
<dbReference type="InterPro" id="IPR004648">
    <property type="entry name" value="Oligpept_transpt"/>
</dbReference>
<dbReference type="GO" id="GO:0015031">
    <property type="term" value="P:protein transport"/>
    <property type="evidence" value="ECO:0007669"/>
    <property type="project" value="UniProtKB-KW"/>
</dbReference>
<dbReference type="InterPro" id="IPR004813">
    <property type="entry name" value="OPT"/>
</dbReference>
<feature type="region of interest" description="Disordered" evidence="9">
    <location>
        <begin position="1"/>
        <end position="65"/>
    </location>
</feature>
<feature type="transmembrane region" description="Helical" evidence="10">
    <location>
        <begin position="285"/>
        <end position="305"/>
    </location>
</feature>
<evidence type="ECO:0000256" key="9">
    <source>
        <dbReference type="SAM" id="MobiDB-lite"/>
    </source>
</evidence>
<comment type="caution">
    <text evidence="11">The sequence shown here is derived from an EMBL/GenBank/DDBJ whole genome shotgun (WGS) entry which is preliminary data.</text>
</comment>
<dbReference type="EMBL" id="RWJN01000408">
    <property type="protein sequence ID" value="TCD62045.1"/>
    <property type="molecule type" value="Genomic_DNA"/>
</dbReference>
<feature type="transmembrane region" description="Helical" evidence="10">
    <location>
        <begin position="433"/>
        <end position="454"/>
    </location>
</feature>
<feature type="transmembrane region" description="Helical" evidence="10">
    <location>
        <begin position="144"/>
        <end position="162"/>
    </location>
</feature>
<evidence type="ECO:0000256" key="8">
    <source>
        <dbReference type="ARBA" id="ARBA00023136"/>
    </source>
</evidence>
<feature type="transmembrane region" description="Helical" evidence="10">
    <location>
        <begin position="740"/>
        <end position="765"/>
    </location>
</feature>
<keyword evidence="3" id="KW-0813">Transport</keyword>
<feature type="compositionally biased region" description="Polar residues" evidence="9">
    <location>
        <begin position="52"/>
        <end position="62"/>
    </location>
</feature>
<protein>
    <recommendedName>
        <fullName evidence="13">Oligopeptide transporter</fullName>
    </recommendedName>
</protein>
<dbReference type="NCBIfam" id="TIGR00727">
    <property type="entry name" value="ISP4_OPT"/>
    <property type="match status" value="1"/>
</dbReference>
<comment type="subcellular location">
    <subcellularLocation>
        <location evidence="1">Membrane</location>
        <topology evidence="1">Multi-pass membrane protein</topology>
    </subcellularLocation>
</comment>
<feature type="transmembrane region" description="Helical" evidence="10">
    <location>
        <begin position="704"/>
        <end position="728"/>
    </location>
</feature>
<feature type="transmembrane region" description="Helical" evidence="10">
    <location>
        <begin position="325"/>
        <end position="348"/>
    </location>
</feature>
<proteinExistence type="inferred from homology"/>
<keyword evidence="8 10" id="KW-0472">Membrane</keyword>
<evidence type="ECO:0000256" key="6">
    <source>
        <dbReference type="ARBA" id="ARBA00022927"/>
    </source>
</evidence>
<evidence type="ECO:0000256" key="4">
    <source>
        <dbReference type="ARBA" id="ARBA00022692"/>
    </source>
</evidence>
<dbReference type="NCBIfam" id="TIGR00728">
    <property type="entry name" value="OPT_sfam"/>
    <property type="match status" value="1"/>
</dbReference>
<dbReference type="GO" id="GO:0016020">
    <property type="term" value="C:membrane"/>
    <property type="evidence" value="ECO:0007669"/>
    <property type="project" value="UniProtKB-SubCell"/>
</dbReference>
<evidence type="ECO:0000256" key="1">
    <source>
        <dbReference type="ARBA" id="ARBA00004141"/>
    </source>
</evidence>
<dbReference type="GO" id="GO:0035673">
    <property type="term" value="F:oligopeptide transmembrane transporter activity"/>
    <property type="evidence" value="ECO:0007669"/>
    <property type="project" value="InterPro"/>
</dbReference>
<keyword evidence="6" id="KW-0653">Protein transport</keyword>
<evidence type="ECO:0000256" key="3">
    <source>
        <dbReference type="ARBA" id="ARBA00022448"/>
    </source>
</evidence>
<comment type="similarity">
    <text evidence="2">Belongs to the oligopeptide OPT transporter family.</text>
</comment>
<feature type="transmembrane region" description="Helical" evidence="10">
    <location>
        <begin position="226"/>
        <end position="247"/>
    </location>
</feature>
<feature type="transmembrane region" description="Helical" evidence="10">
    <location>
        <begin position="512"/>
        <end position="532"/>
    </location>
</feature>
<evidence type="ECO:0000256" key="5">
    <source>
        <dbReference type="ARBA" id="ARBA00022856"/>
    </source>
</evidence>
<evidence type="ECO:0008006" key="13">
    <source>
        <dbReference type="Google" id="ProtNLM"/>
    </source>
</evidence>
<reference evidence="11 12" key="1">
    <citation type="submission" date="2018-11" db="EMBL/GenBank/DDBJ databases">
        <title>Genome assembly of Steccherinum ochraceum LE-BIN_3174, the white-rot fungus of the Steccherinaceae family (The Residual Polyporoid clade, Polyporales, Basidiomycota).</title>
        <authorList>
            <person name="Fedorova T.V."/>
            <person name="Glazunova O.A."/>
            <person name="Landesman E.O."/>
            <person name="Moiseenko K.V."/>
            <person name="Psurtseva N.V."/>
            <person name="Savinova O.S."/>
            <person name="Shakhova N.V."/>
            <person name="Tyazhelova T.V."/>
            <person name="Vasina D.V."/>
        </authorList>
    </citation>
    <scope>NUCLEOTIDE SEQUENCE [LARGE SCALE GENOMIC DNA]</scope>
    <source>
        <strain evidence="11 12">LE-BIN_3174</strain>
    </source>
</reference>
<dbReference type="Proteomes" id="UP000292702">
    <property type="component" value="Unassembled WGS sequence"/>
</dbReference>
<evidence type="ECO:0000256" key="2">
    <source>
        <dbReference type="ARBA" id="ARBA00008807"/>
    </source>
</evidence>
<keyword evidence="4 10" id="KW-0812">Transmembrane</keyword>
<evidence type="ECO:0000313" key="11">
    <source>
        <dbReference type="EMBL" id="TCD62045.1"/>
    </source>
</evidence>
<sequence length="806" mass="91135">MESFLRQRRNPEPDVPEDIAYLHLNDPNWDPPSSASYSDEDGFTVSERKGGQNLSSGFSTRSSDADVDSQFESSYKATESRYHLSEAGDDYADESPYPEVRASVSNVDDPSMPVNTFRMWFLGVFITILMSGVNHVMVFRFPNVGINALVITLITLPMGRLMEYLPRTKVNTFGYVWSLNPGPFNVKEHSVIVAMANLLFYDSFATYVYAAQQQYFGQQLNASYKILIVLSGQLIPFLYVGVVRQFLVYPPSMIWPGALVQCALVNTLHKNYGTKEGSHMSREKFFLIVTVAGALYYFIPGYLFTGLSMFTWVCWIAPENQVVNSLFGFNTGLGMGFLTFDWSMISFVTNPLLSPWWAELNVFAGFTFFMWFLAPIFYFKNVFFAKFMPISAAMAFDNTGAPYDITNILTPNATFDEASYIKYSPLYLPTTYYLSYGAQFAAMTCVIVHTLLWYRHDLIRQFRRSIRDERDVHCRLMSVYLEVPHSWYVIVGIVAFGLAIAATHVFPTGLPVWALLVAIILGTVFIIPTGILRAMTNQLVSLNLFSELVGGYVMPNKPVAVLLFKTFTYYGMQQSLTIVSDLKVGHYMKVPPRIMFSAQLVATVISSFVMYGTQEWLFSTIPDICTPKAKSGFTCPVIPSIATSSMIWGAIGPQRLFSHGALYWPLLFFFVVGAIAPIPFYMLARRYPGGIWRYINTPLFFTGVGVMPPASGINFSSWFMVGAFFEWFMRRFHFRWWMRYNYVLAAALDAGVIIGAIVIFLVLMLPKGGVQLVWWGNTVWQTTFDAMGMPAAMPNPGDFFGLRTWS</sequence>
<feature type="transmembrane region" description="Helical" evidence="10">
    <location>
        <begin position="119"/>
        <end position="138"/>
    </location>
</feature>
<organism evidence="11 12">
    <name type="scientific">Steccherinum ochraceum</name>
    <dbReference type="NCBI Taxonomy" id="92696"/>
    <lineage>
        <taxon>Eukaryota</taxon>
        <taxon>Fungi</taxon>
        <taxon>Dikarya</taxon>
        <taxon>Basidiomycota</taxon>
        <taxon>Agaricomycotina</taxon>
        <taxon>Agaricomycetes</taxon>
        <taxon>Polyporales</taxon>
        <taxon>Steccherinaceae</taxon>
        <taxon>Steccherinum</taxon>
    </lineage>
</organism>
<feature type="transmembrane region" description="Helical" evidence="10">
    <location>
        <begin position="487"/>
        <end position="506"/>
    </location>
</feature>
<feature type="transmembrane region" description="Helical" evidence="10">
    <location>
        <begin position="360"/>
        <end position="379"/>
    </location>
</feature>